<reference evidence="2 3" key="1">
    <citation type="journal article" date="2014" name="Agronomy (Basel)">
        <title>A Draft Genome Sequence for Ensete ventricosum, the Drought-Tolerant Tree Against Hunger.</title>
        <authorList>
            <person name="Harrison J."/>
            <person name="Moore K.A."/>
            <person name="Paszkiewicz K."/>
            <person name="Jones T."/>
            <person name="Grant M."/>
            <person name="Ambacheew D."/>
            <person name="Muzemil S."/>
            <person name="Studholme D.J."/>
        </authorList>
    </citation>
    <scope>NUCLEOTIDE SEQUENCE [LARGE SCALE GENOMIC DNA]</scope>
</reference>
<organism evidence="2 3">
    <name type="scientific">Ensete ventricosum</name>
    <name type="common">Abyssinian banana</name>
    <name type="synonym">Musa ensete</name>
    <dbReference type="NCBI Taxonomy" id="4639"/>
    <lineage>
        <taxon>Eukaryota</taxon>
        <taxon>Viridiplantae</taxon>
        <taxon>Streptophyta</taxon>
        <taxon>Embryophyta</taxon>
        <taxon>Tracheophyta</taxon>
        <taxon>Spermatophyta</taxon>
        <taxon>Magnoliopsida</taxon>
        <taxon>Liliopsida</taxon>
        <taxon>Zingiberales</taxon>
        <taxon>Musaceae</taxon>
        <taxon>Ensete</taxon>
    </lineage>
</organism>
<accession>A0A426YFY7</accession>
<dbReference type="AlphaFoldDB" id="A0A426YFY7"/>
<proteinExistence type="predicted"/>
<gene>
    <name evidence="2" type="ORF">B296_00034201</name>
</gene>
<comment type="caution">
    <text evidence="2">The sequence shown here is derived from an EMBL/GenBank/DDBJ whole genome shotgun (WGS) entry which is preliminary data.</text>
</comment>
<evidence type="ECO:0000313" key="2">
    <source>
        <dbReference type="EMBL" id="RRT50669.1"/>
    </source>
</evidence>
<dbReference type="Proteomes" id="UP000287651">
    <property type="component" value="Unassembled WGS sequence"/>
</dbReference>
<sequence length="238" mass="26287">MESTDITLEPVDDPDLFGPCLCCNRVKWSAPPLPLLRRRIVGRDEGAGVVGDGCRTAVEDRHPTLQPRPAPPRRRGWGRMGSATSQYNLLSYALNFDGGHGREPQGELHELLRLLSQVRRPARVGQVVRGPGWPRGAVPAAFSSVTTAAYEEFLETGWSAHVSDRLYFLSFFSIAGKKHLTVVFLLAGYYELSNVDITVIQLEGDAIQVVRLVQACTRRTHMGAIQKRVANPFRAIGV</sequence>
<protein>
    <submittedName>
        <fullName evidence="2">Uncharacterized protein</fullName>
    </submittedName>
</protein>
<dbReference type="EMBL" id="AMZH03012632">
    <property type="protein sequence ID" value="RRT50669.1"/>
    <property type="molecule type" value="Genomic_DNA"/>
</dbReference>
<evidence type="ECO:0000313" key="3">
    <source>
        <dbReference type="Proteomes" id="UP000287651"/>
    </source>
</evidence>
<evidence type="ECO:0000256" key="1">
    <source>
        <dbReference type="SAM" id="MobiDB-lite"/>
    </source>
</evidence>
<feature type="region of interest" description="Disordered" evidence="1">
    <location>
        <begin position="60"/>
        <end position="79"/>
    </location>
</feature>
<name>A0A426YFY7_ENSVE</name>